<name>A0A8S1R6M1_9CILI</name>
<evidence type="ECO:0000313" key="2">
    <source>
        <dbReference type="Proteomes" id="UP000692954"/>
    </source>
</evidence>
<accession>A0A8S1R6M1</accession>
<gene>
    <name evidence="1" type="ORF">PSON_ATCC_30995.1.T1420108</name>
</gene>
<organism evidence="1 2">
    <name type="scientific">Paramecium sonneborni</name>
    <dbReference type="NCBI Taxonomy" id="65129"/>
    <lineage>
        <taxon>Eukaryota</taxon>
        <taxon>Sar</taxon>
        <taxon>Alveolata</taxon>
        <taxon>Ciliophora</taxon>
        <taxon>Intramacronucleata</taxon>
        <taxon>Oligohymenophorea</taxon>
        <taxon>Peniculida</taxon>
        <taxon>Parameciidae</taxon>
        <taxon>Paramecium</taxon>
    </lineage>
</organism>
<comment type="caution">
    <text evidence="1">The sequence shown here is derived from an EMBL/GenBank/DDBJ whole genome shotgun (WGS) entry which is preliminary data.</text>
</comment>
<keyword evidence="2" id="KW-1185">Reference proteome</keyword>
<dbReference type="EMBL" id="CAJJDN010000142">
    <property type="protein sequence ID" value="CAD8123097.1"/>
    <property type="molecule type" value="Genomic_DNA"/>
</dbReference>
<dbReference type="AlphaFoldDB" id="A0A8S1R6M1"/>
<dbReference type="Proteomes" id="UP000692954">
    <property type="component" value="Unassembled WGS sequence"/>
</dbReference>
<sequence length="61" mass="7406">MYKHQVIDLKISIELLYLEKGIKMMSITYVQIKKLRIIRHNSSQEIKLELIRIQHKMNLQI</sequence>
<evidence type="ECO:0000313" key="1">
    <source>
        <dbReference type="EMBL" id="CAD8123097.1"/>
    </source>
</evidence>
<proteinExistence type="predicted"/>
<reference evidence="1" key="1">
    <citation type="submission" date="2021-01" db="EMBL/GenBank/DDBJ databases">
        <authorList>
            <consortium name="Genoscope - CEA"/>
            <person name="William W."/>
        </authorList>
    </citation>
    <scope>NUCLEOTIDE SEQUENCE</scope>
</reference>
<protein>
    <submittedName>
        <fullName evidence="1">Uncharacterized protein</fullName>
    </submittedName>
</protein>